<reference evidence="1 2" key="1">
    <citation type="journal article" date="2014" name="Am. J. Bot.">
        <title>Genome assembly and annotation for red clover (Trifolium pratense; Fabaceae).</title>
        <authorList>
            <person name="Istvanek J."/>
            <person name="Jaros M."/>
            <person name="Krenek A."/>
            <person name="Repkova J."/>
        </authorList>
    </citation>
    <scope>NUCLEOTIDE SEQUENCE [LARGE SCALE GENOMIC DNA]</scope>
    <source>
        <strain evidence="2">cv. Tatra</strain>
        <tissue evidence="1">Young leaves</tissue>
    </source>
</reference>
<evidence type="ECO:0000313" key="2">
    <source>
        <dbReference type="Proteomes" id="UP000236291"/>
    </source>
</evidence>
<reference evidence="1 2" key="2">
    <citation type="journal article" date="2017" name="Front. Plant Sci.">
        <title>Gene Classification and Mining of Molecular Markers Useful in Red Clover (Trifolium pratense) Breeding.</title>
        <authorList>
            <person name="Istvanek J."/>
            <person name="Dluhosova J."/>
            <person name="Dluhos P."/>
            <person name="Patkova L."/>
            <person name="Nedelnik J."/>
            <person name="Repkova J."/>
        </authorList>
    </citation>
    <scope>NUCLEOTIDE SEQUENCE [LARGE SCALE GENOMIC DNA]</scope>
    <source>
        <strain evidence="2">cv. Tatra</strain>
        <tissue evidence="1">Young leaves</tissue>
    </source>
</reference>
<protein>
    <submittedName>
        <fullName evidence="1">Uncharacterized protein</fullName>
    </submittedName>
</protein>
<evidence type="ECO:0000313" key="1">
    <source>
        <dbReference type="EMBL" id="PNX76819.1"/>
    </source>
</evidence>
<dbReference type="AlphaFoldDB" id="A0A2K3LE47"/>
<proteinExistence type="predicted"/>
<organism evidence="1 2">
    <name type="scientific">Trifolium pratense</name>
    <name type="common">Red clover</name>
    <dbReference type="NCBI Taxonomy" id="57577"/>
    <lineage>
        <taxon>Eukaryota</taxon>
        <taxon>Viridiplantae</taxon>
        <taxon>Streptophyta</taxon>
        <taxon>Embryophyta</taxon>
        <taxon>Tracheophyta</taxon>
        <taxon>Spermatophyta</taxon>
        <taxon>Magnoliopsida</taxon>
        <taxon>eudicotyledons</taxon>
        <taxon>Gunneridae</taxon>
        <taxon>Pentapetalae</taxon>
        <taxon>rosids</taxon>
        <taxon>fabids</taxon>
        <taxon>Fabales</taxon>
        <taxon>Fabaceae</taxon>
        <taxon>Papilionoideae</taxon>
        <taxon>50 kb inversion clade</taxon>
        <taxon>NPAAA clade</taxon>
        <taxon>Hologalegina</taxon>
        <taxon>IRL clade</taxon>
        <taxon>Trifolieae</taxon>
        <taxon>Trifolium</taxon>
    </lineage>
</organism>
<dbReference type="EMBL" id="ASHM01031327">
    <property type="protein sequence ID" value="PNX76819.1"/>
    <property type="molecule type" value="Genomic_DNA"/>
</dbReference>
<accession>A0A2K3LE47</accession>
<gene>
    <name evidence="1" type="ORF">L195_g032778</name>
</gene>
<sequence length="79" mass="8774">RYVDNASFAMLQVRLQRATTILLISPSYSRLDTGLFGSKESRMLFVIYRTGLLVCDSVCVDGQFSTLGGACRHLLIGDR</sequence>
<feature type="non-terminal residue" evidence="1">
    <location>
        <position position="1"/>
    </location>
</feature>
<dbReference type="Proteomes" id="UP000236291">
    <property type="component" value="Unassembled WGS sequence"/>
</dbReference>
<name>A0A2K3LE47_TRIPR</name>
<comment type="caution">
    <text evidence="1">The sequence shown here is derived from an EMBL/GenBank/DDBJ whole genome shotgun (WGS) entry which is preliminary data.</text>
</comment>